<evidence type="ECO:0000313" key="9">
    <source>
        <dbReference type="EMBL" id="GAA4049436.1"/>
    </source>
</evidence>
<dbReference type="InterPro" id="IPR027409">
    <property type="entry name" value="GroEL-like_apical_dom_sf"/>
</dbReference>
<accession>A0ABP7UQ28</accession>
<feature type="binding site" evidence="6">
    <location>
        <position position="50"/>
    </location>
    <ligand>
        <name>ATP</name>
        <dbReference type="ChEBI" id="CHEBI:30616"/>
    </ligand>
</feature>
<dbReference type="SUPFAM" id="SSF48592">
    <property type="entry name" value="GroEL equatorial domain-like"/>
    <property type="match status" value="1"/>
</dbReference>
<dbReference type="EC" id="5.6.1.7" evidence="6"/>
<evidence type="ECO:0000256" key="3">
    <source>
        <dbReference type="ARBA" id="ARBA00022840"/>
    </source>
</evidence>
<comment type="function">
    <text evidence="6 8">Together with its co-chaperonin GroES, plays an essential role in assisting protein folding. The GroEL-GroES system forms a nano-cage that allows encapsulation of the non-native substrate proteins and provides a physical environment optimized to promote and accelerate protein folding.</text>
</comment>
<dbReference type="PROSITE" id="PS00296">
    <property type="entry name" value="CHAPERONINS_CPN60"/>
    <property type="match status" value="1"/>
</dbReference>
<evidence type="ECO:0000256" key="6">
    <source>
        <dbReference type="HAMAP-Rule" id="MF_00600"/>
    </source>
</evidence>
<dbReference type="InterPro" id="IPR027410">
    <property type="entry name" value="TCP-1-like_intermed_sf"/>
</dbReference>
<dbReference type="SUPFAM" id="SSF54849">
    <property type="entry name" value="GroEL-intermediate domain like"/>
    <property type="match status" value="1"/>
</dbReference>
<dbReference type="HAMAP" id="MF_00600">
    <property type="entry name" value="CH60"/>
    <property type="match status" value="1"/>
</dbReference>
<feature type="binding site" evidence="6">
    <location>
        <begin position="29"/>
        <end position="32"/>
    </location>
    <ligand>
        <name>ATP</name>
        <dbReference type="ChEBI" id="CHEBI:30616"/>
    </ligand>
</feature>
<evidence type="ECO:0000256" key="4">
    <source>
        <dbReference type="ARBA" id="ARBA00023186"/>
    </source>
</evidence>
<proteinExistence type="inferred from homology"/>
<evidence type="ECO:0000256" key="1">
    <source>
        <dbReference type="ARBA" id="ARBA00006607"/>
    </source>
</evidence>
<evidence type="ECO:0000256" key="2">
    <source>
        <dbReference type="ARBA" id="ARBA00022741"/>
    </source>
</evidence>
<dbReference type="Gene3D" id="1.10.560.10">
    <property type="entry name" value="GroEL-like equatorial domain"/>
    <property type="match status" value="1"/>
</dbReference>
<evidence type="ECO:0000256" key="7">
    <source>
        <dbReference type="RuleBase" id="RU000418"/>
    </source>
</evidence>
<gene>
    <name evidence="6 9" type="primary">groL</name>
    <name evidence="6" type="synonym">groEL</name>
    <name evidence="9" type="ORF">GCM10022388_14210</name>
</gene>
<dbReference type="NCBIfam" id="NF000592">
    <property type="entry name" value="PRK00013.1"/>
    <property type="match status" value="1"/>
</dbReference>
<dbReference type="Gene3D" id="3.50.7.10">
    <property type="entry name" value="GroEL"/>
    <property type="match status" value="1"/>
</dbReference>
<dbReference type="PRINTS" id="PR00298">
    <property type="entry name" value="CHAPERONIN60"/>
</dbReference>
<organism evidence="9 10">
    <name type="scientific">Flavobacterium chungnamense</name>
    <dbReference type="NCBI Taxonomy" id="706182"/>
    <lineage>
        <taxon>Bacteria</taxon>
        <taxon>Pseudomonadati</taxon>
        <taxon>Bacteroidota</taxon>
        <taxon>Flavobacteriia</taxon>
        <taxon>Flavobacteriales</taxon>
        <taxon>Flavobacteriaceae</taxon>
        <taxon>Flavobacterium</taxon>
    </lineage>
</organism>
<keyword evidence="5 6" id="KW-0413">Isomerase</keyword>
<dbReference type="InterPro" id="IPR001844">
    <property type="entry name" value="Cpn60/GroEL"/>
</dbReference>
<dbReference type="PANTHER" id="PTHR45633">
    <property type="entry name" value="60 KDA HEAT SHOCK PROTEIN, MITOCHONDRIAL"/>
    <property type="match status" value="1"/>
</dbReference>
<feature type="binding site" evidence="6">
    <location>
        <begin position="86"/>
        <end position="90"/>
    </location>
    <ligand>
        <name>ATP</name>
        <dbReference type="ChEBI" id="CHEBI:30616"/>
    </ligand>
</feature>
<evidence type="ECO:0000256" key="8">
    <source>
        <dbReference type="RuleBase" id="RU000419"/>
    </source>
</evidence>
<dbReference type="Proteomes" id="UP001500426">
    <property type="component" value="Unassembled WGS sequence"/>
</dbReference>
<keyword evidence="10" id="KW-1185">Reference proteome</keyword>
<dbReference type="RefSeq" id="WP_345092784.1">
    <property type="nucleotide sequence ID" value="NZ_BAABCS010000015.1"/>
</dbReference>
<feature type="binding site" evidence="6">
    <location>
        <position position="495"/>
    </location>
    <ligand>
        <name>ATP</name>
        <dbReference type="ChEBI" id="CHEBI:30616"/>
    </ligand>
</feature>
<dbReference type="SUPFAM" id="SSF52029">
    <property type="entry name" value="GroEL apical domain-like"/>
    <property type="match status" value="1"/>
</dbReference>
<dbReference type="NCBIfam" id="TIGR02348">
    <property type="entry name" value="GroEL"/>
    <property type="match status" value="1"/>
</dbReference>
<evidence type="ECO:0000256" key="5">
    <source>
        <dbReference type="ARBA" id="ARBA00023235"/>
    </source>
</evidence>
<feature type="binding site" evidence="6">
    <location>
        <position position="415"/>
    </location>
    <ligand>
        <name>ATP</name>
        <dbReference type="ChEBI" id="CHEBI:30616"/>
    </ligand>
</feature>
<protein>
    <recommendedName>
        <fullName evidence="6">Chaperonin GroEL</fullName>
        <ecNumber evidence="6">5.6.1.7</ecNumber>
    </recommendedName>
    <alternativeName>
        <fullName evidence="6">60 kDa chaperonin</fullName>
    </alternativeName>
    <alternativeName>
        <fullName evidence="6">Chaperonin-60</fullName>
        <shortName evidence="6">Cpn60</shortName>
    </alternativeName>
</protein>
<dbReference type="NCBIfam" id="NF009488">
    <property type="entry name" value="PRK12850.1"/>
    <property type="match status" value="1"/>
</dbReference>
<name>A0ABP7UQ28_9FLAO</name>
<reference evidence="10" key="1">
    <citation type="journal article" date="2019" name="Int. J. Syst. Evol. Microbiol.">
        <title>The Global Catalogue of Microorganisms (GCM) 10K type strain sequencing project: providing services to taxonomists for standard genome sequencing and annotation.</title>
        <authorList>
            <consortium name="The Broad Institute Genomics Platform"/>
            <consortium name="The Broad Institute Genome Sequencing Center for Infectious Disease"/>
            <person name="Wu L."/>
            <person name="Ma J."/>
        </authorList>
    </citation>
    <scope>NUCLEOTIDE SEQUENCE [LARGE SCALE GENOMIC DNA]</scope>
    <source>
        <strain evidence="10">JCM 17068</strain>
    </source>
</reference>
<dbReference type="CDD" id="cd03344">
    <property type="entry name" value="GroEL"/>
    <property type="match status" value="1"/>
</dbReference>
<evidence type="ECO:0000313" key="10">
    <source>
        <dbReference type="Proteomes" id="UP001500426"/>
    </source>
</evidence>
<sequence length="543" mass="57095">MAKDIKFDIEARDGLKRGVDALANAVKVTLGPKGRNVIISKSFGGPTVTKDGVSVAKEVELKDPLENMGAQMVKEVASKTNDLAGDGTTTATVLAQAIVKEGLKNVAAGANPMDLKRGIDKAVEAIVKDLGKQAQEVGSCSEKIKQVASISANNDEVIGDLIATAFGKVGKEGVITVEEAKGTETYVDVVEGMQFDRGYLSPYFVTNPEKMNVELENPYILLYDKKVSSLKELLPVLEPVAQSGKPLLIIAEDVDGEALSTLVVNKLRGALKIAAVKAPGFGDRRKAMLEDIAILTGGTVIAEESGYTLENATLEMLGTAEKIAIDKDNTTIVNGAGNADLIKNRVNQIKGQMETTTSDYDKEKLQERLAKLAGGVAVLYVGAASEVEMKEKKDRVDDALHATRAAVEEGIVAGGGVALLRAKASLASIKADNADEATGIQIVFRAVESPLRTIVENAGLEGSVVVAKVSEGKGDFGYNAKTDEYVDMLKAGIIDPKKVTRVALENAASVAGMILTTECALIDIKEENAGGGMPMGGGMPGMM</sequence>
<keyword evidence="6" id="KW-0963">Cytoplasm</keyword>
<dbReference type="InterPro" id="IPR027413">
    <property type="entry name" value="GROEL-like_equatorial_sf"/>
</dbReference>
<comment type="subcellular location">
    <subcellularLocation>
        <location evidence="6">Cytoplasm</location>
    </subcellularLocation>
</comment>
<keyword evidence="3 6" id="KW-0067">ATP-binding</keyword>
<dbReference type="InterPro" id="IPR018370">
    <property type="entry name" value="Chaperonin_Cpn60_CS"/>
</dbReference>
<dbReference type="EMBL" id="BAABCS010000015">
    <property type="protein sequence ID" value="GAA4049436.1"/>
    <property type="molecule type" value="Genomic_DNA"/>
</dbReference>
<comment type="similarity">
    <text evidence="1 6 7">Belongs to the chaperonin (HSP60) family.</text>
</comment>
<comment type="caution">
    <text evidence="6">Lacks conserved residue(s) required for the propagation of feature annotation.</text>
</comment>
<dbReference type="Gene3D" id="3.30.260.10">
    <property type="entry name" value="TCP-1-like chaperonin intermediate domain"/>
    <property type="match status" value="1"/>
</dbReference>
<comment type="caution">
    <text evidence="9">The sequence shown here is derived from an EMBL/GenBank/DDBJ whole genome shotgun (WGS) entry which is preliminary data.</text>
</comment>
<keyword evidence="2 6" id="KW-0547">Nucleotide-binding</keyword>
<dbReference type="InterPro" id="IPR002423">
    <property type="entry name" value="Cpn60/GroEL/TCP-1"/>
</dbReference>
<dbReference type="NCBIfam" id="NF009487">
    <property type="entry name" value="PRK12849.1"/>
    <property type="match status" value="1"/>
</dbReference>
<comment type="subunit">
    <text evidence="6 8">Forms a cylinder of 14 subunits composed of two heptameric rings stacked back-to-back. Interacts with the co-chaperonin GroES.</text>
</comment>
<dbReference type="Pfam" id="PF00118">
    <property type="entry name" value="Cpn60_TCP1"/>
    <property type="match status" value="1"/>
</dbReference>
<keyword evidence="4 6" id="KW-0143">Chaperone</keyword>
<dbReference type="NCBIfam" id="NF009489">
    <property type="entry name" value="PRK12851.1"/>
    <property type="match status" value="1"/>
</dbReference>